<comment type="caution">
    <text evidence="3">The sequence shown here is derived from an EMBL/GenBank/DDBJ whole genome shotgun (WGS) entry which is preliminary data.</text>
</comment>
<proteinExistence type="predicted"/>
<dbReference type="SUPFAM" id="SSF56784">
    <property type="entry name" value="HAD-like"/>
    <property type="match status" value="1"/>
</dbReference>
<dbReference type="SFLD" id="SFLDS00003">
    <property type="entry name" value="Haloacid_Dehalogenase"/>
    <property type="match status" value="1"/>
</dbReference>
<dbReference type="RefSeq" id="WP_184582270.1">
    <property type="nucleotide sequence ID" value="NZ_JACHJT010000001.1"/>
</dbReference>
<dbReference type="AlphaFoldDB" id="A0A7W7RM48"/>
<dbReference type="InterPro" id="IPR023214">
    <property type="entry name" value="HAD_sf"/>
</dbReference>
<accession>A0A7W7RM48</accession>
<dbReference type="PANTHER" id="PTHR43316">
    <property type="entry name" value="HYDROLASE, HALOACID DELAHOGENASE-RELATED"/>
    <property type="match status" value="1"/>
</dbReference>
<protein>
    <submittedName>
        <fullName evidence="3">2-haloalkanoic acid dehalogenase type II</fullName>
    </submittedName>
</protein>
<dbReference type="Proteomes" id="UP000523007">
    <property type="component" value="Unassembled WGS sequence"/>
</dbReference>
<dbReference type="PANTHER" id="PTHR43316:SF3">
    <property type="entry name" value="HALOACID DEHALOGENASE, TYPE II (AFU_ORTHOLOGUE AFUA_2G07750)-RELATED"/>
    <property type="match status" value="1"/>
</dbReference>
<evidence type="ECO:0000313" key="4">
    <source>
        <dbReference type="Proteomes" id="UP000523007"/>
    </source>
</evidence>
<dbReference type="InterPro" id="IPR036412">
    <property type="entry name" value="HAD-like_sf"/>
</dbReference>
<evidence type="ECO:0000256" key="1">
    <source>
        <dbReference type="ARBA" id="ARBA00022801"/>
    </source>
</evidence>
<dbReference type="Pfam" id="PF00702">
    <property type="entry name" value="Hydrolase"/>
    <property type="match status" value="1"/>
</dbReference>
<dbReference type="GO" id="GO:0016787">
    <property type="term" value="F:hydrolase activity"/>
    <property type="evidence" value="ECO:0007669"/>
    <property type="project" value="UniProtKB-KW"/>
</dbReference>
<organism evidence="3 4">
    <name type="scientific">Lipingzhangella halophila</name>
    <dbReference type="NCBI Taxonomy" id="1783352"/>
    <lineage>
        <taxon>Bacteria</taxon>
        <taxon>Bacillati</taxon>
        <taxon>Actinomycetota</taxon>
        <taxon>Actinomycetes</taxon>
        <taxon>Streptosporangiales</taxon>
        <taxon>Nocardiopsidaceae</taxon>
        <taxon>Lipingzhangella</taxon>
    </lineage>
</organism>
<sequence>MVPAVVTFDLFSALIDSRAGGSEAFGELARERGWPVDGATLYAHWDARNKAAQRDCAQWATFAELSGRALGETYRELGISADATQDAERILASVSQWPLWPDVADGLARIGRDYPVGILSNVDDDILRRTRAASLVDPDRALTSQRLAAYKPGPEIYHRAERRFAPLVHVASSARDVQGALRAGTTMIHLRRPGHTLDPQGPEPPRSAENLDELAERLSEITRG</sequence>
<dbReference type="Gene3D" id="3.40.50.1000">
    <property type="entry name" value="HAD superfamily/HAD-like"/>
    <property type="match status" value="1"/>
</dbReference>
<keyword evidence="4" id="KW-1185">Reference proteome</keyword>
<dbReference type="InterPro" id="IPR051540">
    <property type="entry name" value="S-2-haloacid_dehalogenase"/>
</dbReference>
<gene>
    <name evidence="3" type="ORF">F4561_005117</name>
</gene>
<dbReference type="EMBL" id="JACHJT010000001">
    <property type="protein sequence ID" value="MBB4934297.1"/>
    <property type="molecule type" value="Genomic_DNA"/>
</dbReference>
<name>A0A7W7RM48_9ACTN</name>
<reference evidence="3 4" key="1">
    <citation type="submission" date="2020-08" db="EMBL/GenBank/DDBJ databases">
        <title>Sequencing the genomes of 1000 actinobacteria strains.</title>
        <authorList>
            <person name="Klenk H.-P."/>
        </authorList>
    </citation>
    <scope>NUCLEOTIDE SEQUENCE [LARGE SCALE GENOMIC DNA]</scope>
    <source>
        <strain evidence="3 4">DSM 102030</strain>
    </source>
</reference>
<feature type="region of interest" description="Disordered" evidence="2">
    <location>
        <begin position="189"/>
        <end position="211"/>
    </location>
</feature>
<dbReference type="Gene3D" id="1.10.150.750">
    <property type="match status" value="1"/>
</dbReference>
<dbReference type="SFLD" id="SFLDG01129">
    <property type="entry name" value="C1.5:_HAD__Beta-PGM__Phosphata"/>
    <property type="match status" value="1"/>
</dbReference>
<evidence type="ECO:0000256" key="2">
    <source>
        <dbReference type="SAM" id="MobiDB-lite"/>
    </source>
</evidence>
<evidence type="ECO:0000313" key="3">
    <source>
        <dbReference type="EMBL" id="MBB4934297.1"/>
    </source>
</evidence>
<keyword evidence="1" id="KW-0378">Hydrolase</keyword>